<dbReference type="EMBL" id="CAJVPZ010018067">
    <property type="protein sequence ID" value="CAG8684302.1"/>
    <property type="molecule type" value="Genomic_DNA"/>
</dbReference>
<evidence type="ECO:0000313" key="1">
    <source>
        <dbReference type="EMBL" id="CAG8684302.1"/>
    </source>
</evidence>
<gene>
    <name evidence="1" type="ORF">RFULGI_LOCUS9749</name>
</gene>
<organism evidence="1 2">
    <name type="scientific">Racocetra fulgida</name>
    <dbReference type="NCBI Taxonomy" id="60492"/>
    <lineage>
        <taxon>Eukaryota</taxon>
        <taxon>Fungi</taxon>
        <taxon>Fungi incertae sedis</taxon>
        <taxon>Mucoromycota</taxon>
        <taxon>Glomeromycotina</taxon>
        <taxon>Glomeromycetes</taxon>
        <taxon>Diversisporales</taxon>
        <taxon>Gigasporaceae</taxon>
        <taxon>Racocetra</taxon>
    </lineage>
</organism>
<accession>A0A9N9HKI5</accession>
<keyword evidence="2" id="KW-1185">Reference proteome</keyword>
<proteinExistence type="predicted"/>
<comment type="caution">
    <text evidence="1">The sequence shown here is derived from an EMBL/GenBank/DDBJ whole genome shotgun (WGS) entry which is preliminary data.</text>
</comment>
<reference evidence="1" key="1">
    <citation type="submission" date="2021-06" db="EMBL/GenBank/DDBJ databases">
        <authorList>
            <person name="Kallberg Y."/>
            <person name="Tangrot J."/>
            <person name="Rosling A."/>
        </authorList>
    </citation>
    <scope>NUCLEOTIDE SEQUENCE</scope>
    <source>
        <strain evidence="1">IN212</strain>
    </source>
</reference>
<evidence type="ECO:0000313" key="2">
    <source>
        <dbReference type="Proteomes" id="UP000789396"/>
    </source>
</evidence>
<name>A0A9N9HKI5_9GLOM</name>
<dbReference type="AlphaFoldDB" id="A0A9N9HKI5"/>
<dbReference type="Proteomes" id="UP000789396">
    <property type="component" value="Unassembled WGS sequence"/>
</dbReference>
<feature type="non-terminal residue" evidence="1">
    <location>
        <position position="1"/>
    </location>
</feature>
<sequence>DKFLENRKTIPQNNSSRNHLTEIIEISSDEDPEIIEISSDEAPEITSNEKLIFEKN</sequence>
<protein>
    <submittedName>
        <fullName evidence="1">15376_t:CDS:1</fullName>
    </submittedName>
</protein>